<dbReference type="InterPro" id="IPR036615">
    <property type="entry name" value="Mur_ligase_C_dom_sf"/>
</dbReference>
<comment type="PTM">
    <text evidence="7">Carboxylation is probably crucial for Mg(2+) binding and, consequently, for the gamma-phosphate positioning of ATP.</text>
</comment>
<feature type="binding site" evidence="7">
    <location>
        <begin position="422"/>
        <end position="425"/>
    </location>
    <ligand>
        <name>meso-2,6-diaminopimelate</name>
        <dbReference type="ChEBI" id="CHEBI:57791"/>
    </ligand>
</feature>
<dbReference type="Pfam" id="PF02875">
    <property type="entry name" value="Mur_ligase_C"/>
    <property type="match status" value="1"/>
</dbReference>
<name>A0ABX7X349_9GAMM</name>
<dbReference type="Gene3D" id="3.40.1390.10">
    <property type="entry name" value="MurE/MurF, N-terminal domain"/>
    <property type="match status" value="1"/>
</dbReference>
<evidence type="ECO:0000256" key="5">
    <source>
        <dbReference type="ARBA" id="ARBA00023306"/>
    </source>
</evidence>
<keyword evidence="3 7" id="KW-0133">Cell shape</keyword>
<dbReference type="Proteomes" id="UP000672027">
    <property type="component" value="Chromosome"/>
</dbReference>
<keyword evidence="7" id="KW-0547">Nucleotide-binding</keyword>
<dbReference type="Pfam" id="PF01225">
    <property type="entry name" value="Mur_ligase"/>
    <property type="match status" value="1"/>
</dbReference>
<evidence type="ECO:0000313" key="12">
    <source>
        <dbReference type="EMBL" id="QTR50211.1"/>
    </source>
</evidence>
<comment type="function">
    <text evidence="7">Catalyzes the addition of meso-diaminopimelic acid to the nucleotide precursor UDP-N-acetylmuramoyl-L-alanyl-D-glutamate (UMAG) in the biosynthesis of bacterial cell-wall peptidoglycan.</text>
</comment>
<evidence type="ECO:0000259" key="9">
    <source>
        <dbReference type="Pfam" id="PF01225"/>
    </source>
</evidence>
<feature type="binding site" evidence="7">
    <location>
        <position position="183"/>
    </location>
    <ligand>
        <name>UDP-N-acetyl-alpha-D-muramoyl-L-alanyl-D-glutamate</name>
        <dbReference type="ChEBI" id="CHEBI:83900"/>
    </ligand>
</feature>
<dbReference type="InterPro" id="IPR000713">
    <property type="entry name" value="Mur_ligase_N"/>
</dbReference>
<keyword evidence="7 12" id="KW-0436">Ligase</keyword>
<dbReference type="Pfam" id="PF08245">
    <property type="entry name" value="Mur_ligase_M"/>
    <property type="match status" value="1"/>
</dbReference>
<dbReference type="HAMAP" id="MF_00208">
    <property type="entry name" value="MurE"/>
    <property type="match status" value="1"/>
</dbReference>
<feature type="short sequence motif" description="Meso-diaminopimelate recognition motif" evidence="7">
    <location>
        <begin position="422"/>
        <end position="425"/>
    </location>
</feature>
<evidence type="ECO:0000259" key="10">
    <source>
        <dbReference type="Pfam" id="PF02875"/>
    </source>
</evidence>
<dbReference type="SUPFAM" id="SSF63418">
    <property type="entry name" value="MurE/MurF N-terminal domain"/>
    <property type="match status" value="1"/>
</dbReference>
<feature type="domain" description="Mur ligase central" evidence="11">
    <location>
        <begin position="111"/>
        <end position="318"/>
    </location>
</feature>
<dbReference type="PANTHER" id="PTHR23135">
    <property type="entry name" value="MUR LIGASE FAMILY MEMBER"/>
    <property type="match status" value="1"/>
</dbReference>
<gene>
    <name evidence="7" type="primary">murE</name>
    <name evidence="12" type="ORF">J8380_01090</name>
</gene>
<evidence type="ECO:0000256" key="3">
    <source>
        <dbReference type="ARBA" id="ARBA00022960"/>
    </source>
</evidence>
<evidence type="ECO:0000256" key="8">
    <source>
        <dbReference type="RuleBase" id="RU004135"/>
    </source>
</evidence>
<dbReference type="EMBL" id="CP072800">
    <property type="protein sequence ID" value="QTR50211.1"/>
    <property type="molecule type" value="Genomic_DNA"/>
</dbReference>
<evidence type="ECO:0000259" key="11">
    <source>
        <dbReference type="Pfam" id="PF08245"/>
    </source>
</evidence>
<dbReference type="Gene3D" id="3.90.190.20">
    <property type="entry name" value="Mur ligase, C-terminal domain"/>
    <property type="match status" value="1"/>
</dbReference>
<feature type="domain" description="Mur ligase C-terminal" evidence="10">
    <location>
        <begin position="342"/>
        <end position="475"/>
    </location>
</feature>
<dbReference type="NCBIfam" id="NF001124">
    <property type="entry name" value="PRK00139.1-2"/>
    <property type="match status" value="1"/>
</dbReference>
<feature type="binding site" evidence="7">
    <location>
        <begin position="113"/>
        <end position="119"/>
    </location>
    <ligand>
        <name>ATP</name>
        <dbReference type="ChEBI" id="CHEBI:30616"/>
    </ligand>
</feature>
<dbReference type="Gene3D" id="3.40.1190.10">
    <property type="entry name" value="Mur-like, catalytic domain"/>
    <property type="match status" value="1"/>
</dbReference>
<comment type="subcellular location">
    <subcellularLocation>
        <location evidence="7 8">Cytoplasm</location>
    </subcellularLocation>
</comment>
<comment type="similarity">
    <text evidence="1 7">Belongs to the MurCDEF family. MurE subfamily.</text>
</comment>
<dbReference type="NCBIfam" id="TIGR01085">
    <property type="entry name" value="murE"/>
    <property type="match status" value="1"/>
</dbReference>
<dbReference type="EC" id="6.3.2.13" evidence="7"/>
<keyword evidence="7" id="KW-0963">Cytoplasm</keyword>
<keyword evidence="2 7" id="KW-0132">Cell division</keyword>
<protein>
    <recommendedName>
        <fullName evidence="7">UDP-N-acetylmuramoyl-L-alanyl-D-glutamate--2,6-diaminopimelate ligase</fullName>
        <ecNumber evidence="7">6.3.2.13</ecNumber>
    </recommendedName>
    <alternativeName>
        <fullName evidence="7">Meso-A2pm-adding enzyme</fullName>
    </alternativeName>
    <alternativeName>
        <fullName evidence="7">Meso-diaminopimelate-adding enzyme</fullName>
    </alternativeName>
    <alternativeName>
        <fullName evidence="7">UDP-MurNAc-L-Ala-D-Glu:meso-diaminopimelate ligase</fullName>
    </alternativeName>
    <alternativeName>
        <fullName evidence="7">UDP-MurNAc-tripeptide synthetase</fullName>
    </alternativeName>
    <alternativeName>
        <fullName evidence="7">UDP-N-acetylmuramyl-tripeptide synthetase</fullName>
    </alternativeName>
</protein>
<feature type="binding site" evidence="7">
    <location>
        <position position="191"/>
    </location>
    <ligand>
        <name>UDP-N-acetyl-alpha-D-muramoyl-L-alanyl-D-glutamate</name>
        <dbReference type="ChEBI" id="CHEBI:83900"/>
    </ligand>
</feature>
<dbReference type="PANTHER" id="PTHR23135:SF4">
    <property type="entry name" value="UDP-N-ACETYLMURAMOYL-L-ALANYL-D-GLUTAMATE--2,6-DIAMINOPIMELATE LIGASE MURE HOMOLOG, CHLOROPLASTIC"/>
    <property type="match status" value="1"/>
</dbReference>
<evidence type="ECO:0000256" key="7">
    <source>
        <dbReference type="HAMAP-Rule" id="MF_00208"/>
    </source>
</evidence>
<feature type="domain" description="Mur ligase N-terminal catalytic" evidence="9">
    <location>
        <begin position="23"/>
        <end position="99"/>
    </location>
</feature>
<feature type="binding site" evidence="7">
    <location>
        <position position="189"/>
    </location>
    <ligand>
        <name>UDP-N-acetyl-alpha-D-muramoyl-L-alanyl-D-glutamate</name>
        <dbReference type="ChEBI" id="CHEBI:83900"/>
    </ligand>
</feature>
<feature type="binding site" evidence="7">
    <location>
        <position position="28"/>
    </location>
    <ligand>
        <name>UDP-N-acetyl-alpha-D-muramoyl-L-alanyl-D-glutamate</name>
        <dbReference type="ChEBI" id="CHEBI:83900"/>
    </ligand>
</feature>
<evidence type="ECO:0000313" key="13">
    <source>
        <dbReference type="Proteomes" id="UP000672027"/>
    </source>
</evidence>
<feature type="binding site" evidence="7">
    <location>
        <begin position="156"/>
        <end position="157"/>
    </location>
    <ligand>
        <name>UDP-N-acetyl-alpha-D-muramoyl-L-alanyl-D-glutamate</name>
        <dbReference type="ChEBI" id="CHEBI:83900"/>
    </ligand>
</feature>
<dbReference type="GO" id="GO:0008765">
    <property type="term" value="F:UDP-N-acetylmuramoylalanyl-D-glutamate-2,6-diaminopimelate ligase activity"/>
    <property type="evidence" value="ECO:0007669"/>
    <property type="project" value="UniProtKB-EC"/>
</dbReference>
<dbReference type="SUPFAM" id="SSF53244">
    <property type="entry name" value="MurD-like peptide ligases, peptide-binding domain"/>
    <property type="match status" value="1"/>
</dbReference>
<comment type="caution">
    <text evidence="7">Lacks conserved residue(s) required for the propagation of feature annotation.</text>
</comment>
<keyword evidence="7" id="KW-0067">ATP-binding</keyword>
<dbReference type="InterPro" id="IPR013221">
    <property type="entry name" value="Mur_ligase_cen"/>
</dbReference>
<reference evidence="12 13" key="1">
    <citation type="submission" date="2021-04" db="EMBL/GenBank/DDBJ databases">
        <title>Genomics, taxonomy and metabolism of representatives of sulfur bacteria of the genus Thiothrix: Thiothrix fructosivorans QT, Thiothrix unzii A1T and three new species, Thiothrix subterranea sp. nov., Thiothrix litoralis sp. nov. and 'Candidatus Thiothrix anitrata' sp. nov.</title>
        <authorList>
            <person name="Ravin N.V."/>
            <person name="Smolyakov D."/>
            <person name="Rudenko T.S."/>
            <person name="Mardanov A.V."/>
            <person name="Beletsky A.V."/>
            <person name="Markov N.D."/>
            <person name="Fomenkov A.I."/>
            <person name="Roberts R.J."/>
            <person name="Karnachuk O.V."/>
            <person name="Novikov A."/>
            <person name="Grabovich M.Y."/>
        </authorList>
    </citation>
    <scope>NUCLEOTIDE SEQUENCE [LARGE SCALE GENOMIC DNA]</scope>
    <source>
        <strain evidence="12 13">A52</strain>
    </source>
</reference>
<sequence length="504" mass="53449">MMPSMPLAELLVGLVTDVPAVNVTGLSLDNRKIQPGMAFVALRGTRQHGLHYAAAAVEAGARVVLYEPEADLVLPDSPVAMVSVPALRDSLGMIAERFYHAPTADLFVVGVTGTDGKTSITHFVAEALNAFEPQSAAVIGTIGIGVPHALRPATHTTPDALTVQGVLRGLRDEGFQSVAMEVSSHALDQGRVNNVRFDVAVLSNLTRDHLDYHGTVEAYAAAKRRLFVWDGLRALVLNRDDAFGQQLAADLAGSTAQIMGYGVGDPADYPANTLVATDTVFDHAGIRAKVVSPWGEGILQAPVLGRFNLHNLLAALGVLLAKGVPMTQALACLQHVWVVPGRMERVAASALGDSEKGSGKLVVVDYAHTPGALQQVLAAARVHTAGRLLCVFGCGGDRDRGKRPLMAQMAESGADVVIVTDDNPRTENPYQIFEDIMQGFTHPADVTFEHDRATAIRFAIVQAQPGDTVLIAGKGHETVQILATGTVPFDDREQAAQALRECAV</sequence>
<evidence type="ECO:0000256" key="1">
    <source>
        <dbReference type="ARBA" id="ARBA00005898"/>
    </source>
</evidence>
<dbReference type="InterPro" id="IPR036565">
    <property type="entry name" value="Mur-like_cat_sf"/>
</dbReference>
<evidence type="ECO:0000256" key="6">
    <source>
        <dbReference type="ARBA" id="ARBA00023316"/>
    </source>
</evidence>
<dbReference type="InterPro" id="IPR035911">
    <property type="entry name" value="MurE/MurF_N"/>
</dbReference>
<feature type="binding site" evidence="7">
    <location>
        <position position="398"/>
    </location>
    <ligand>
        <name>meso-2,6-diaminopimelate</name>
        <dbReference type="ChEBI" id="CHEBI:57791"/>
    </ligand>
</feature>
<keyword evidence="6 7" id="KW-0961">Cell wall biogenesis/degradation</keyword>
<keyword evidence="7" id="KW-0460">Magnesium</keyword>
<dbReference type="RefSeq" id="WP_210227344.1">
    <property type="nucleotide sequence ID" value="NZ_CP072800.1"/>
</dbReference>
<proteinExistence type="inferred from homology"/>
<comment type="catalytic activity">
    <reaction evidence="7">
        <text>UDP-N-acetyl-alpha-D-muramoyl-L-alanyl-D-glutamate + meso-2,6-diaminopimelate + ATP = UDP-N-acetyl-alpha-D-muramoyl-L-alanyl-gamma-D-glutamyl-meso-2,6-diaminopimelate + ADP + phosphate + H(+)</text>
        <dbReference type="Rhea" id="RHEA:23676"/>
        <dbReference type="ChEBI" id="CHEBI:15378"/>
        <dbReference type="ChEBI" id="CHEBI:30616"/>
        <dbReference type="ChEBI" id="CHEBI:43474"/>
        <dbReference type="ChEBI" id="CHEBI:57791"/>
        <dbReference type="ChEBI" id="CHEBI:83900"/>
        <dbReference type="ChEBI" id="CHEBI:83905"/>
        <dbReference type="ChEBI" id="CHEBI:456216"/>
        <dbReference type="EC" id="6.3.2.13"/>
    </reaction>
</comment>
<dbReference type="InterPro" id="IPR004101">
    <property type="entry name" value="Mur_ligase_C"/>
</dbReference>
<keyword evidence="13" id="KW-1185">Reference proteome</keyword>
<dbReference type="NCBIfam" id="NF001126">
    <property type="entry name" value="PRK00139.1-4"/>
    <property type="match status" value="1"/>
</dbReference>
<feature type="binding site" evidence="7">
    <location>
        <position position="477"/>
    </location>
    <ligand>
        <name>meso-2,6-diaminopimelate</name>
        <dbReference type="ChEBI" id="CHEBI:57791"/>
    </ligand>
</feature>
<evidence type="ECO:0000256" key="2">
    <source>
        <dbReference type="ARBA" id="ARBA00022618"/>
    </source>
</evidence>
<dbReference type="SUPFAM" id="SSF53623">
    <property type="entry name" value="MurD-like peptide ligases, catalytic domain"/>
    <property type="match status" value="1"/>
</dbReference>
<dbReference type="InterPro" id="IPR005761">
    <property type="entry name" value="UDP-N-AcMur-Glu-dNH2Pim_ligase"/>
</dbReference>
<keyword evidence="5 7" id="KW-0131">Cell cycle</keyword>
<evidence type="ECO:0000256" key="4">
    <source>
        <dbReference type="ARBA" id="ARBA00022984"/>
    </source>
</evidence>
<comment type="cofactor">
    <cofactor evidence="7">
        <name>Mg(2+)</name>
        <dbReference type="ChEBI" id="CHEBI:18420"/>
    </cofactor>
</comment>
<feature type="binding site" evidence="7">
    <location>
        <position position="473"/>
    </location>
    <ligand>
        <name>meso-2,6-diaminopimelate</name>
        <dbReference type="ChEBI" id="CHEBI:57791"/>
    </ligand>
</feature>
<feature type="modified residue" description="N6-carboxylysine" evidence="7">
    <location>
        <position position="223"/>
    </location>
</feature>
<organism evidence="12 13">
    <name type="scientific">Candidatus Thiothrix anitrata</name>
    <dbReference type="NCBI Taxonomy" id="2823902"/>
    <lineage>
        <taxon>Bacteria</taxon>
        <taxon>Pseudomonadati</taxon>
        <taxon>Pseudomonadota</taxon>
        <taxon>Gammaproteobacteria</taxon>
        <taxon>Thiotrichales</taxon>
        <taxon>Thiotrichaceae</taxon>
        <taxon>Thiothrix</taxon>
    </lineage>
</organism>
<accession>A0ABX7X349</accession>
<comment type="pathway">
    <text evidence="7 8">Cell wall biogenesis; peptidoglycan biosynthesis.</text>
</comment>
<keyword evidence="4 7" id="KW-0573">Peptidoglycan synthesis</keyword>